<dbReference type="GO" id="GO:0006508">
    <property type="term" value="P:proteolysis"/>
    <property type="evidence" value="ECO:0007669"/>
    <property type="project" value="InterPro"/>
</dbReference>
<dbReference type="Pfam" id="PF03412">
    <property type="entry name" value="Peptidase_C39"/>
    <property type="match status" value="1"/>
</dbReference>
<name>A0A7C3EAE0_9SPIR</name>
<organism evidence="2">
    <name type="scientific">Gracilinema caldarium</name>
    <dbReference type="NCBI Taxonomy" id="215591"/>
    <lineage>
        <taxon>Bacteria</taxon>
        <taxon>Pseudomonadati</taxon>
        <taxon>Spirochaetota</taxon>
        <taxon>Spirochaetia</taxon>
        <taxon>Spirochaetales</taxon>
        <taxon>Breznakiellaceae</taxon>
        <taxon>Gracilinema</taxon>
    </lineage>
</organism>
<sequence>MAAILSLVLLLQNIQSLETLRFSHVAEQGYDTSCGLSVLSELVSRYWNYPISEETFLREWISTVKEYTTKEQYSISFKDMRDLIAHHGFASKAFRFTYNQLIKAAATYAPIIIHFADQEGHFVLCLSATEDYLVIADPAEGVYWISREDFQKRWQGYALLVQLPGKTKQTETLTSIVQERAENRSVLQ</sequence>
<dbReference type="InterPro" id="IPR005074">
    <property type="entry name" value="Peptidase_C39"/>
</dbReference>
<dbReference type="GO" id="GO:0005524">
    <property type="term" value="F:ATP binding"/>
    <property type="evidence" value="ECO:0007669"/>
    <property type="project" value="InterPro"/>
</dbReference>
<dbReference type="PROSITE" id="PS50990">
    <property type="entry name" value="PEPTIDASE_C39"/>
    <property type="match status" value="1"/>
</dbReference>
<comment type="caution">
    <text evidence="2">The sequence shown here is derived from an EMBL/GenBank/DDBJ whole genome shotgun (WGS) entry which is preliminary data.</text>
</comment>
<reference evidence="2" key="1">
    <citation type="journal article" date="2020" name="mSystems">
        <title>Genome- and Community-Level Interaction Insights into Carbon Utilization and Element Cycling Functions of Hydrothermarchaeota in Hydrothermal Sediment.</title>
        <authorList>
            <person name="Zhou Z."/>
            <person name="Liu Y."/>
            <person name="Xu W."/>
            <person name="Pan J."/>
            <person name="Luo Z.H."/>
            <person name="Li M."/>
        </authorList>
    </citation>
    <scope>NUCLEOTIDE SEQUENCE [LARGE SCALE GENOMIC DNA]</scope>
    <source>
        <strain evidence="2">SpSt-503</strain>
    </source>
</reference>
<dbReference type="AlphaFoldDB" id="A0A7C3EAE0"/>
<proteinExistence type="predicted"/>
<dbReference type="GO" id="GO:0016020">
    <property type="term" value="C:membrane"/>
    <property type="evidence" value="ECO:0007669"/>
    <property type="project" value="InterPro"/>
</dbReference>
<gene>
    <name evidence="2" type="ORF">ENS59_11620</name>
</gene>
<dbReference type="Gene3D" id="3.90.70.10">
    <property type="entry name" value="Cysteine proteinases"/>
    <property type="match status" value="1"/>
</dbReference>
<protein>
    <recommendedName>
        <fullName evidence="1">Peptidase C39 domain-containing protein</fullName>
    </recommendedName>
</protein>
<accession>A0A7C3EAE0</accession>
<evidence type="ECO:0000313" key="2">
    <source>
        <dbReference type="EMBL" id="HFH30133.1"/>
    </source>
</evidence>
<evidence type="ECO:0000259" key="1">
    <source>
        <dbReference type="PROSITE" id="PS50990"/>
    </source>
</evidence>
<dbReference type="GO" id="GO:0008233">
    <property type="term" value="F:peptidase activity"/>
    <property type="evidence" value="ECO:0007669"/>
    <property type="project" value="InterPro"/>
</dbReference>
<dbReference type="EMBL" id="DSVL01000358">
    <property type="protein sequence ID" value="HFH30133.1"/>
    <property type="molecule type" value="Genomic_DNA"/>
</dbReference>
<feature type="domain" description="Peptidase C39" evidence="1">
    <location>
        <begin position="28"/>
        <end position="161"/>
    </location>
</feature>